<name>A0AAN8R4G2_9TELE</name>
<dbReference type="Proteomes" id="UP001356427">
    <property type="component" value="Unassembled WGS sequence"/>
</dbReference>
<dbReference type="InterPro" id="IPR038717">
    <property type="entry name" value="Tc1-like_DDE_dom"/>
</dbReference>
<keyword evidence="6" id="KW-1185">Reference proteome</keyword>
<dbReference type="InterPro" id="IPR036388">
    <property type="entry name" value="WH-like_DNA-bd_sf"/>
</dbReference>
<dbReference type="AlphaFoldDB" id="A0AAN8R4G2"/>
<dbReference type="GO" id="GO:0006313">
    <property type="term" value="P:DNA transposition"/>
    <property type="evidence" value="ECO:0007669"/>
    <property type="project" value="InterPro"/>
</dbReference>
<protein>
    <recommendedName>
        <fullName evidence="7">Tc1-like transposase DDE domain-containing protein</fullName>
    </recommendedName>
</protein>
<evidence type="ECO:0000259" key="3">
    <source>
        <dbReference type="Pfam" id="PF13358"/>
    </source>
</evidence>
<feature type="domain" description="Tc1-like transposase DDE" evidence="3">
    <location>
        <begin position="486"/>
        <end position="592"/>
    </location>
</feature>
<evidence type="ECO:0000259" key="4">
    <source>
        <dbReference type="Pfam" id="PF13518"/>
    </source>
</evidence>
<accession>A0AAN8R4G2</accession>
<sequence>MSKLQSFRVFLNEYLATAFVKIFGAVEKTVGEYQEENDRLRRLLRFIPEIQLCRIDSLQSSLAVSGEELPPEQQHCEQEWSPSLGQEDPEPTQIKEEQEELETSQEEELLQGLFDTKDSIFTPSCVKSERDQQDPLHEAVLTDYPPLSRLKMSKLQSFHVFLNERLTASAAVEIFGAVEKTVAEYQEENDWLRRLLRIKPEIKLCRIDSLQSSLAVSGEEVPPEQKHCEQEWSPSLGQEDPEPTQIKEEQEELETNQEEERLQGLVDTKDSIFTPSCVKSECDQEDPLWSLTLPQTQTVENRESDSKPVDLKPFGTLTHLKGLNIPCDPPDNQNNVSSHSSAFLCFLADAMVTFECWRCFHSSGSMRRSLQPTQVAQVVQLIQDGTSIRAVARRFAVSVSIVSRAWRRYQETGQYIRRRGGGRRRATTQQQDCYRRLCARRSRRSTARALQNDLQQATNVHVSAQTVRNRLHEGGMRARRPQHDRFGGGSVMVWGGISLGGRTALHVLARGSLTAIRYRDEILRPLVRPYAGAVGPGFLLMQDNARPHVAGVCQQFLQEEGIDAMDWPARSPDLNPIEHIWDIMSRSIHQRHVAPQTVQQLADALVQVWEEIPQETIRHLIRSMPRRCREVIQARGGHTHY</sequence>
<dbReference type="Gene3D" id="1.10.10.10">
    <property type="entry name" value="Winged helix-like DNA-binding domain superfamily/Winged helix DNA-binding domain"/>
    <property type="match status" value="1"/>
</dbReference>
<dbReference type="InterPro" id="IPR009057">
    <property type="entry name" value="Homeodomain-like_sf"/>
</dbReference>
<comment type="caution">
    <text evidence="5">The sequence shown here is derived from an EMBL/GenBank/DDBJ whole genome shotgun (WGS) entry which is preliminary data.</text>
</comment>
<feature type="domain" description="Transposase Tc1-like" evidence="2">
    <location>
        <begin position="438"/>
        <end position="483"/>
    </location>
</feature>
<organism evidence="5 6">
    <name type="scientific">Coregonus suidteri</name>
    <dbReference type="NCBI Taxonomy" id="861788"/>
    <lineage>
        <taxon>Eukaryota</taxon>
        <taxon>Metazoa</taxon>
        <taxon>Chordata</taxon>
        <taxon>Craniata</taxon>
        <taxon>Vertebrata</taxon>
        <taxon>Euteleostomi</taxon>
        <taxon>Actinopterygii</taxon>
        <taxon>Neopterygii</taxon>
        <taxon>Teleostei</taxon>
        <taxon>Protacanthopterygii</taxon>
        <taxon>Salmoniformes</taxon>
        <taxon>Salmonidae</taxon>
        <taxon>Coregoninae</taxon>
        <taxon>Coregonus</taxon>
    </lineage>
</organism>
<proteinExistence type="predicted"/>
<evidence type="ECO:0000313" key="5">
    <source>
        <dbReference type="EMBL" id="KAK6323208.1"/>
    </source>
</evidence>
<feature type="region of interest" description="Disordered" evidence="1">
    <location>
        <begin position="216"/>
        <end position="257"/>
    </location>
</feature>
<dbReference type="Pfam" id="PF13518">
    <property type="entry name" value="HTH_28"/>
    <property type="match status" value="1"/>
</dbReference>
<dbReference type="EMBL" id="JAGTTL010000004">
    <property type="protein sequence ID" value="KAK6323208.1"/>
    <property type="molecule type" value="Genomic_DNA"/>
</dbReference>
<feature type="domain" description="Insertion element IS150 protein InsJ-like helix-turn-helix" evidence="4">
    <location>
        <begin position="376"/>
        <end position="422"/>
    </location>
</feature>
<dbReference type="Pfam" id="PF01498">
    <property type="entry name" value="HTH_Tnp_Tc3_2"/>
    <property type="match status" value="1"/>
</dbReference>
<evidence type="ECO:0008006" key="7">
    <source>
        <dbReference type="Google" id="ProtNLM"/>
    </source>
</evidence>
<feature type="region of interest" description="Disordered" evidence="1">
    <location>
        <begin position="64"/>
        <end position="101"/>
    </location>
</feature>
<dbReference type="InterPro" id="IPR036397">
    <property type="entry name" value="RNaseH_sf"/>
</dbReference>
<dbReference type="Pfam" id="PF13358">
    <property type="entry name" value="DDE_3"/>
    <property type="match status" value="1"/>
</dbReference>
<gene>
    <name evidence="5" type="ORF">J4Q44_G00055470</name>
</gene>
<evidence type="ECO:0000256" key="1">
    <source>
        <dbReference type="SAM" id="MobiDB-lite"/>
    </source>
</evidence>
<dbReference type="InterPro" id="IPR055247">
    <property type="entry name" value="InsJ-like_HTH"/>
</dbReference>
<evidence type="ECO:0000259" key="2">
    <source>
        <dbReference type="Pfam" id="PF01498"/>
    </source>
</evidence>
<evidence type="ECO:0000313" key="6">
    <source>
        <dbReference type="Proteomes" id="UP001356427"/>
    </source>
</evidence>
<reference evidence="5 6" key="1">
    <citation type="submission" date="2021-04" db="EMBL/GenBank/DDBJ databases">
        <authorList>
            <person name="De Guttry C."/>
            <person name="Zahm M."/>
            <person name="Klopp C."/>
            <person name="Cabau C."/>
            <person name="Louis A."/>
            <person name="Berthelot C."/>
            <person name="Parey E."/>
            <person name="Roest Crollius H."/>
            <person name="Montfort J."/>
            <person name="Robinson-Rechavi M."/>
            <person name="Bucao C."/>
            <person name="Bouchez O."/>
            <person name="Gislard M."/>
            <person name="Lluch J."/>
            <person name="Milhes M."/>
            <person name="Lampietro C."/>
            <person name="Lopez Roques C."/>
            <person name="Donnadieu C."/>
            <person name="Braasch I."/>
            <person name="Desvignes T."/>
            <person name="Postlethwait J."/>
            <person name="Bobe J."/>
            <person name="Wedekind C."/>
            <person name="Guiguen Y."/>
        </authorList>
    </citation>
    <scope>NUCLEOTIDE SEQUENCE [LARGE SCALE GENOMIC DNA]</scope>
    <source>
        <strain evidence="5">Cs_M1</strain>
        <tissue evidence="5">Blood</tissue>
    </source>
</reference>
<dbReference type="GO" id="GO:0003677">
    <property type="term" value="F:DNA binding"/>
    <property type="evidence" value="ECO:0007669"/>
    <property type="project" value="InterPro"/>
</dbReference>
<dbReference type="InterPro" id="IPR002492">
    <property type="entry name" value="Transposase_Tc1-like"/>
</dbReference>
<dbReference type="PANTHER" id="PTHR46068:SF1">
    <property type="entry name" value="TRANSPOSASE IS30-LIKE HTH DOMAIN-CONTAINING PROTEIN"/>
    <property type="match status" value="1"/>
</dbReference>
<dbReference type="Gene3D" id="3.30.420.10">
    <property type="entry name" value="Ribonuclease H-like superfamily/Ribonuclease H"/>
    <property type="match status" value="1"/>
</dbReference>
<dbReference type="GO" id="GO:0015074">
    <property type="term" value="P:DNA integration"/>
    <property type="evidence" value="ECO:0007669"/>
    <property type="project" value="InterPro"/>
</dbReference>
<dbReference type="SUPFAM" id="SSF46689">
    <property type="entry name" value="Homeodomain-like"/>
    <property type="match status" value="1"/>
</dbReference>
<dbReference type="PANTHER" id="PTHR46068">
    <property type="entry name" value="PROTEIN CBG27172"/>
    <property type="match status" value="1"/>
</dbReference>